<keyword evidence="5" id="KW-1185">Reference proteome</keyword>
<comment type="similarity">
    <text evidence="2 3">Belongs to the DegT/DnrJ/EryC1 family.</text>
</comment>
<dbReference type="EMBL" id="LR699119">
    <property type="protein sequence ID" value="VVC76471.1"/>
    <property type="molecule type" value="Genomic_DNA"/>
</dbReference>
<proteinExistence type="inferred from homology"/>
<evidence type="ECO:0000256" key="3">
    <source>
        <dbReference type="RuleBase" id="RU004508"/>
    </source>
</evidence>
<dbReference type="GO" id="GO:0030170">
    <property type="term" value="F:pyridoxal phosphate binding"/>
    <property type="evidence" value="ECO:0007669"/>
    <property type="project" value="TreeGrafter"/>
</dbReference>
<dbReference type="SUPFAM" id="SSF53383">
    <property type="entry name" value="PLP-dependent transferases"/>
    <property type="match status" value="1"/>
</dbReference>
<dbReference type="OrthoDB" id="9804264at2"/>
<gene>
    <name evidence="4" type="primary">per</name>
    <name evidence="4" type="ORF">AQUSIP_17840</name>
</gene>
<evidence type="ECO:0000313" key="5">
    <source>
        <dbReference type="Proteomes" id="UP000324194"/>
    </source>
</evidence>
<dbReference type="InterPro" id="IPR015422">
    <property type="entry name" value="PyrdxlP-dep_Trfase_small"/>
</dbReference>
<protein>
    <submittedName>
        <fullName evidence="4">GDP-perosamine synthase</fullName>
    </submittedName>
</protein>
<dbReference type="RefSeq" id="WP_148339788.1">
    <property type="nucleotide sequence ID" value="NZ_LR699119.1"/>
</dbReference>
<dbReference type="InterPro" id="IPR000653">
    <property type="entry name" value="DegT/StrS_aminotransferase"/>
</dbReference>
<dbReference type="InterPro" id="IPR015424">
    <property type="entry name" value="PyrdxlP-dep_Trfase"/>
</dbReference>
<dbReference type="KEGG" id="asip:AQUSIP_17840"/>
<sequence>MNNKQALLNNLHDNIREYCDTYFDFSFNPEKPVVRLHEPTSGSEEIFAALETMLSTFTTMGKKVRAFENQYAAYNGTQYSVMSNSGSSANLLAVAALANPFTPDHLKPGDEVIVPALSWSTTIWPIIQHNLVPVLVDCDLNDFNLDLEKLERAIGPRTRAIKLVHVYGNPCNMDAVMALAKKHNLFVIEDCCEAMGAAYDGKPVGSFGLVGNFSFFFSHHISTMEGGISVTNDFNFTETMRILRAHGWSREADEHQKYVNLYPDIDPRFIFINLGYNLRPTEVNAAMGQLQLPKLDGLIDKRRETADFYARHLSRHAEFFHFQQETPKGKHVWFGFPVILKDGTPFSVKDITAYMQQHHIETRPIIAGNMARHPAFNMYEHRVAGDLSSADTIMKKGFAFACHHAVDERARQYVVDTIDAFVEAFLNGQIQKTA</sequence>
<dbReference type="PANTHER" id="PTHR30244">
    <property type="entry name" value="TRANSAMINASE"/>
    <property type="match status" value="1"/>
</dbReference>
<dbReference type="GO" id="GO:0008483">
    <property type="term" value="F:transaminase activity"/>
    <property type="evidence" value="ECO:0007669"/>
    <property type="project" value="TreeGrafter"/>
</dbReference>
<dbReference type="Gene3D" id="3.40.640.10">
    <property type="entry name" value="Type I PLP-dependent aspartate aminotransferase-like (Major domain)"/>
    <property type="match status" value="1"/>
</dbReference>
<evidence type="ECO:0000256" key="2">
    <source>
        <dbReference type="ARBA" id="ARBA00037999"/>
    </source>
</evidence>
<evidence type="ECO:0000256" key="1">
    <source>
        <dbReference type="ARBA" id="ARBA00022898"/>
    </source>
</evidence>
<dbReference type="Proteomes" id="UP000324194">
    <property type="component" value="Chromosome 1"/>
</dbReference>
<dbReference type="CDD" id="cd00616">
    <property type="entry name" value="AHBA_syn"/>
    <property type="match status" value="1"/>
</dbReference>
<dbReference type="PANTHER" id="PTHR30244:SF34">
    <property type="entry name" value="DTDP-4-AMINO-4,6-DIDEOXYGALACTOSE TRANSAMINASE"/>
    <property type="match status" value="1"/>
</dbReference>
<dbReference type="AlphaFoldDB" id="A0A5E4PJE6"/>
<reference evidence="4 5" key="1">
    <citation type="submission" date="2019-08" db="EMBL/GenBank/DDBJ databases">
        <authorList>
            <person name="Guy L."/>
        </authorList>
    </citation>
    <scope>NUCLEOTIDE SEQUENCE [LARGE SCALE GENOMIC DNA]</scope>
    <source>
        <strain evidence="4 5">SGT-108</strain>
    </source>
</reference>
<dbReference type="Gene3D" id="3.90.1150.10">
    <property type="entry name" value="Aspartate Aminotransferase, domain 1"/>
    <property type="match status" value="1"/>
</dbReference>
<evidence type="ECO:0000313" key="4">
    <source>
        <dbReference type="EMBL" id="VVC76471.1"/>
    </source>
</evidence>
<organism evidence="4 5">
    <name type="scientific">Aquicella siphonis</name>
    <dbReference type="NCBI Taxonomy" id="254247"/>
    <lineage>
        <taxon>Bacteria</taxon>
        <taxon>Pseudomonadati</taxon>
        <taxon>Pseudomonadota</taxon>
        <taxon>Gammaproteobacteria</taxon>
        <taxon>Legionellales</taxon>
        <taxon>Coxiellaceae</taxon>
        <taxon>Aquicella</taxon>
    </lineage>
</organism>
<name>A0A5E4PJE6_9COXI</name>
<accession>A0A5E4PJE6</accession>
<dbReference type="GO" id="GO:0000271">
    <property type="term" value="P:polysaccharide biosynthetic process"/>
    <property type="evidence" value="ECO:0007669"/>
    <property type="project" value="TreeGrafter"/>
</dbReference>
<dbReference type="Pfam" id="PF01041">
    <property type="entry name" value="DegT_DnrJ_EryC1"/>
    <property type="match status" value="1"/>
</dbReference>
<dbReference type="InterPro" id="IPR015421">
    <property type="entry name" value="PyrdxlP-dep_Trfase_major"/>
</dbReference>
<keyword evidence="1 3" id="KW-0663">Pyridoxal phosphate</keyword>
<dbReference type="PIRSF" id="PIRSF000390">
    <property type="entry name" value="PLP_StrS"/>
    <property type="match status" value="1"/>
</dbReference>